<dbReference type="GO" id="GO:0009378">
    <property type="term" value="F:four-way junction helicase activity"/>
    <property type="evidence" value="ECO:0007669"/>
    <property type="project" value="TreeGrafter"/>
</dbReference>
<proteinExistence type="inferred from homology"/>
<evidence type="ECO:0000256" key="5">
    <source>
        <dbReference type="ARBA" id="ARBA00023235"/>
    </source>
</evidence>
<feature type="domain" description="Helicase C-terminal" evidence="10">
    <location>
        <begin position="260"/>
        <end position="413"/>
    </location>
</feature>
<keyword evidence="11" id="KW-0378">Hydrolase</keyword>
<feature type="region of interest" description="Disordered" evidence="8">
    <location>
        <begin position="580"/>
        <end position="692"/>
    </location>
</feature>
<dbReference type="GO" id="GO:0005737">
    <property type="term" value="C:cytoplasm"/>
    <property type="evidence" value="ECO:0007669"/>
    <property type="project" value="TreeGrafter"/>
</dbReference>
<feature type="compositionally biased region" description="Basic and acidic residues" evidence="8">
    <location>
        <begin position="596"/>
        <end position="605"/>
    </location>
</feature>
<evidence type="ECO:0000259" key="10">
    <source>
        <dbReference type="PROSITE" id="PS51194"/>
    </source>
</evidence>
<dbReference type="InterPro" id="IPR001650">
    <property type="entry name" value="Helicase_C-like"/>
</dbReference>
<comment type="caution">
    <text evidence="11">The sequence shown here is derived from an EMBL/GenBank/DDBJ whole genome shotgun (WGS) entry which is preliminary data.</text>
</comment>
<comment type="catalytic activity">
    <reaction evidence="6">
        <text>Couples ATP hydrolysis with the unwinding of duplex DNA by translocating in the 3'-5' direction.</text>
        <dbReference type="EC" id="5.6.2.4"/>
    </reaction>
</comment>
<dbReference type="InterPro" id="IPR011545">
    <property type="entry name" value="DEAD/DEAH_box_helicase_dom"/>
</dbReference>
<feature type="region of interest" description="Disordered" evidence="8">
    <location>
        <begin position="396"/>
        <end position="426"/>
    </location>
</feature>
<evidence type="ECO:0000256" key="2">
    <source>
        <dbReference type="ARBA" id="ARBA00022741"/>
    </source>
</evidence>
<dbReference type="Proteomes" id="UP000623467">
    <property type="component" value="Unassembled WGS sequence"/>
</dbReference>
<comment type="similarity">
    <text evidence="1">Belongs to the helicase family. RecQ subfamily.</text>
</comment>
<organism evidence="11 12">
    <name type="scientific">Mycena sanguinolenta</name>
    <dbReference type="NCBI Taxonomy" id="230812"/>
    <lineage>
        <taxon>Eukaryota</taxon>
        <taxon>Fungi</taxon>
        <taxon>Dikarya</taxon>
        <taxon>Basidiomycota</taxon>
        <taxon>Agaricomycotina</taxon>
        <taxon>Agaricomycetes</taxon>
        <taxon>Agaricomycetidae</taxon>
        <taxon>Agaricales</taxon>
        <taxon>Marasmiineae</taxon>
        <taxon>Mycenaceae</taxon>
        <taxon>Mycena</taxon>
    </lineage>
</organism>
<evidence type="ECO:0000256" key="4">
    <source>
        <dbReference type="ARBA" id="ARBA00023125"/>
    </source>
</evidence>
<reference evidence="11" key="1">
    <citation type="submission" date="2020-05" db="EMBL/GenBank/DDBJ databases">
        <title>Mycena genomes resolve the evolution of fungal bioluminescence.</title>
        <authorList>
            <person name="Tsai I.J."/>
        </authorList>
    </citation>
    <scope>NUCLEOTIDE SEQUENCE</scope>
    <source>
        <strain evidence="11">160909Yilan</strain>
    </source>
</reference>
<dbReference type="SMART" id="SM00487">
    <property type="entry name" value="DEXDc"/>
    <property type="match status" value="1"/>
</dbReference>
<dbReference type="GO" id="GO:0005694">
    <property type="term" value="C:chromosome"/>
    <property type="evidence" value="ECO:0007669"/>
    <property type="project" value="TreeGrafter"/>
</dbReference>
<feature type="domain" description="Helicase ATP-binding" evidence="9">
    <location>
        <begin position="39"/>
        <end position="219"/>
    </location>
</feature>
<dbReference type="InterPro" id="IPR014001">
    <property type="entry name" value="Helicase_ATP-bd"/>
</dbReference>
<feature type="compositionally biased region" description="Low complexity" evidence="8">
    <location>
        <begin position="397"/>
        <end position="412"/>
    </location>
</feature>
<dbReference type="Gene3D" id="3.40.50.300">
    <property type="entry name" value="P-loop containing nucleotide triphosphate hydrolases"/>
    <property type="match status" value="2"/>
</dbReference>
<protein>
    <recommendedName>
        <fullName evidence="7">DNA 3'-5' helicase</fullName>
        <ecNumber evidence="7">5.6.2.4</ecNumber>
    </recommendedName>
</protein>
<evidence type="ECO:0000256" key="8">
    <source>
        <dbReference type="SAM" id="MobiDB-lite"/>
    </source>
</evidence>
<dbReference type="SUPFAM" id="SSF52540">
    <property type="entry name" value="P-loop containing nucleoside triphosphate hydrolases"/>
    <property type="match status" value="1"/>
</dbReference>
<dbReference type="PANTHER" id="PTHR13710:SF105">
    <property type="entry name" value="ATP-DEPENDENT DNA HELICASE Q1"/>
    <property type="match status" value="1"/>
</dbReference>
<dbReference type="PROSITE" id="PS51192">
    <property type="entry name" value="HELICASE_ATP_BIND_1"/>
    <property type="match status" value="1"/>
</dbReference>
<gene>
    <name evidence="11" type="ORF">MSAN_02358700</name>
</gene>
<evidence type="ECO:0000256" key="1">
    <source>
        <dbReference type="ARBA" id="ARBA00005446"/>
    </source>
</evidence>
<dbReference type="GO" id="GO:0016787">
    <property type="term" value="F:hydrolase activity"/>
    <property type="evidence" value="ECO:0007669"/>
    <property type="project" value="UniProtKB-KW"/>
</dbReference>
<keyword evidence="5" id="KW-0413">Isomerase</keyword>
<sequence length="692" mass="77098">MSEYTSWLSPEGQTALKAIVASEIPAWKDGLRERQIQPILRILDGQDVLLCTATGDGKSALFTVPIICHLALRKSPDSFPKFRRICKEPVGIVITPTKGLARNIVETLAKHNISAIAYDRETIIAAASAHRNLSQEIASCQYHIICIDPEHLKSATWRKIFVAPTLQENLIFVGVEEVHLVYEWVTFRQPYGYIGQFVRGHLPPNVSVFGLSATLEPGIPTTAICQSLGFRNFHLFRFSNERRDIQMILEPLKHAVSGRSFSQLLPYLNAGRNVVVYVNSMEISNQLYLYLVKMDPSGRSGQRIRQYNALLHPDFNSQTLRLLESDSELQIIIATIALANGVHSSAIDDVIQYQMAKTLSSAEQEAGRASRPEDATGRAVILVQKSDLKNAKKFMEAAASAPTASPAPLQPSGRQKRGKAKPEDMDPAKAEFLVETTCLNAVRNRRWQNEPLSETTRDCIAAERPLPCSLCAARANITITFPRRDIPYPPFLIPSAAKRTPVPRATKLKKERAPNCHCPTRCIRSQALRDGNEKLADALLRLTAIAELDIILDAHNWPFRSSSHREDLWTVIKGMQTSVVDTRKAEASSSKKGRASAKDRDREQMEIEEESETAVRRSTRKPSDSETTAPAPIPSSSIPPASAARSQRKRALDDVTNERATKTRTTDTRTVKELQAEFGPTRTSYRRDRARG</sequence>
<dbReference type="GO" id="GO:0043138">
    <property type="term" value="F:3'-5' DNA helicase activity"/>
    <property type="evidence" value="ECO:0007669"/>
    <property type="project" value="UniProtKB-EC"/>
</dbReference>
<feature type="compositionally biased region" description="Low complexity" evidence="8">
    <location>
        <begin position="634"/>
        <end position="645"/>
    </location>
</feature>
<evidence type="ECO:0000313" key="11">
    <source>
        <dbReference type="EMBL" id="KAF7334889.1"/>
    </source>
</evidence>
<evidence type="ECO:0000259" key="9">
    <source>
        <dbReference type="PROSITE" id="PS51192"/>
    </source>
</evidence>
<dbReference type="EMBL" id="JACAZH010000043">
    <property type="protein sequence ID" value="KAF7334889.1"/>
    <property type="molecule type" value="Genomic_DNA"/>
</dbReference>
<dbReference type="GO" id="GO:0005524">
    <property type="term" value="F:ATP binding"/>
    <property type="evidence" value="ECO:0007669"/>
    <property type="project" value="UniProtKB-KW"/>
</dbReference>
<dbReference type="SMART" id="SM00490">
    <property type="entry name" value="HELICc"/>
    <property type="match status" value="1"/>
</dbReference>
<dbReference type="GO" id="GO:0000724">
    <property type="term" value="P:double-strand break repair via homologous recombination"/>
    <property type="evidence" value="ECO:0007669"/>
    <property type="project" value="TreeGrafter"/>
</dbReference>
<dbReference type="Pfam" id="PF00271">
    <property type="entry name" value="Helicase_C"/>
    <property type="match status" value="1"/>
</dbReference>
<dbReference type="InterPro" id="IPR027417">
    <property type="entry name" value="P-loop_NTPase"/>
</dbReference>
<dbReference type="Pfam" id="PF00270">
    <property type="entry name" value="DEAD"/>
    <property type="match status" value="1"/>
</dbReference>
<keyword evidence="3" id="KW-0067">ATP-binding</keyword>
<dbReference type="GO" id="GO:0003677">
    <property type="term" value="F:DNA binding"/>
    <property type="evidence" value="ECO:0007669"/>
    <property type="project" value="UniProtKB-KW"/>
</dbReference>
<evidence type="ECO:0000256" key="3">
    <source>
        <dbReference type="ARBA" id="ARBA00022840"/>
    </source>
</evidence>
<accession>A0A8H6X630</accession>
<dbReference type="AlphaFoldDB" id="A0A8H6X630"/>
<evidence type="ECO:0000256" key="7">
    <source>
        <dbReference type="ARBA" id="ARBA00034808"/>
    </source>
</evidence>
<keyword evidence="4" id="KW-0238">DNA-binding</keyword>
<name>A0A8H6X630_9AGAR</name>
<dbReference type="OrthoDB" id="3260945at2759"/>
<evidence type="ECO:0000256" key="6">
    <source>
        <dbReference type="ARBA" id="ARBA00034617"/>
    </source>
</evidence>
<feature type="compositionally biased region" description="Basic and acidic residues" evidence="8">
    <location>
        <begin position="650"/>
        <end position="675"/>
    </location>
</feature>
<keyword evidence="12" id="KW-1185">Reference proteome</keyword>
<evidence type="ECO:0000313" key="12">
    <source>
        <dbReference type="Proteomes" id="UP000623467"/>
    </source>
</evidence>
<dbReference type="CDD" id="cd18785">
    <property type="entry name" value="SF2_C"/>
    <property type="match status" value="1"/>
</dbReference>
<keyword evidence="2" id="KW-0547">Nucleotide-binding</keyword>
<dbReference type="PROSITE" id="PS51194">
    <property type="entry name" value="HELICASE_CTER"/>
    <property type="match status" value="1"/>
</dbReference>
<dbReference type="EC" id="5.6.2.4" evidence="7"/>
<dbReference type="PANTHER" id="PTHR13710">
    <property type="entry name" value="DNA HELICASE RECQ FAMILY MEMBER"/>
    <property type="match status" value="1"/>
</dbReference>